<evidence type="ECO:0000259" key="4">
    <source>
        <dbReference type="PROSITE" id="PS00498"/>
    </source>
</evidence>
<evidence type="ECO:0000313" key="6">
    <source>
        <dbReference type="Proteomes" id="UP001446871"/>
    </source>
</evidence>
<dbReference type="GO" id="GO:0004497">
    <property type="term" value="F:monooxygenase activity"/>
    <property type="evidence" value="ECO:0007669"/>
    <property type="project" value="UniProtKB-KW"/>
</dbReference>
<keyword evidence="6" id="KW-1185">Reference proteome</keyword>
<dbReference type="PANTHER" id="PTHR11474">
    <property type="entry name" value="TYROSINASE FAMILY MEMBER"/>
    <property type="match status" value="1"/>
</dbReference>
<dbReference type="PROSITE" id="PS00498">
    <property type="entry name" value="TYROSINASE_2"/>
    <property type="match status" value="1"/>
</dbReference>
<gene>
    <name evidence="5" type="ORF">PG996_002942</name>
</gene>
<name>A0ABR1WKU8_9PEZI</name>
<evidence type="ECO:0000256" key="1">
    <source>
        <dbReference type="ARBA" id="ARBA00022723"/>
    </source>
</evidence>
<dbReference type="SUPFAM" id="SSF48056">
    <property type="entry name" value="Di-copper centre-containing domain"/>
    <property type="match status" value="1"/>
</dbReference>
<dbReference type="InterPro" id="IPR002227">
    <property type="entry name" value="Tyrosinase_Cu-bd"/>
</dbReference>
<comment type="caution">
    <text evidence="5">The sequence shown here is derived from an EMBL/GenBank/DDBJ whole genome shotgun (WGS) entry which is preliminary data.</text>
</comment>
<dbReference type="InterPro" id="IPR050316">
    <property type="entry name" value="Tyrosinase/Hemocyanin"/>
</dbReference>
<protein>
    <submittedName>
        <fullName evidence="5">Monooxygenase</fullName>
    </submittedName>
</protein>
<keyword evidence="1" id="KW-0479">Metal-binding</keyword>
<dbReference type="PANTHER" id="PTHR11474:SF126">
    <property type="entry name" value="TYROSINASE-LIKE PROTEIN TYR-1-RELATED"/>
    <property type="match status" value="1"/>
</dbReference>
<keyword evidence="2" id="KW-0186">Copper</keyword>
<evidence type="ECO:0000313" key="5">
    <source>
        <dbReference type="EMBL" id="KAK8084161.1"/>
    </source>
</evidence>
<feature type="signal peptide" evidence="3">
    <location>
        <begin position="1"/>
        <end position="15"/>
    </location>
</feature>
<evidence type="ECO:0000256" key="3">
    <source>
        <dbReference type="SAM" id="SignalP"/>
    </source>
</evidence>
<evidence type="ECO:0000256" key="2">
    <source>
        <dbReference type="ARBA" id="ARBA00023008"/>
    </source>
</evidence>
<feature type="chain" id="PRO_5046184494" evidence="3">
    <location>
        <begin position="16"/>
        <end position="321"/>
    </location>
</feature>
<sequence length="321" mass="36026">MQLLHLLSAASLASAAALSPRQAKPSSGCSNPEKRVEFRTLDAAAQKQYTDAVMCMATKPSGLPNLGLNTTLYDDFPYVHTHLNQIIHFCGMFLPWHRYYVQLYHDQLRECGYVGPMAYWDWTLDSADTAHSSIWSVVGGNGGTEKVEKTGDQEWMCLTDGPFKDLRPAYNQLEYAPHCLSRDFFDGKDRPGNMRGPAYNADELKFINGLTTYAEFRLYLESIPHGSIHSAVGGQKGDMKPSSSPNDPLFFLHHANIDRLWSQWQQADLEARVKDITDDKTFPVDGTKSTVDDVMPYMGLAADIKISDVMTTQNDLLCYTY</sequence>
<keyword evidence="5" id="KW-0503">Monooxygenase</keyword>
<dbReference type="InterPro" id="IPR008922">
    <property type="entry name" value="Di-copper_centre_dom_sf"/>
</dbReference>
<organism evidence="5 6">
    <name type="scientific">Apiospora saccharicola</name>
    <dbReference type="NCBI Taxonomy" id="335842"/>
    <lineage>
        <taxon>Eukaryota</taxon>
        <taxon>Fungi</taxon>
        <taxon>Dikarya</taxon>
        <taxon>Ascomycota</taxon>
        <taxon>Pezizomycotina</taxon>
        <taxon>Sordariomycetes</taxon>
        <taxon>Xylariomycetidae</taxon>
        <taxon>Amphisphaeriales</taxon>
        <taxon>Apiosporaceae</taxon>
        <taxon>Apiospora</taxon>
    </lineage>
</organism>
<dbReference type="Proteomes" id="UP001446871">
    <property type="component" value="Unassembled WGS sequence"/>
</dbReference>
<proteinExistence type="predicted"/>
<reference evidence="5 6" key="1">
    <citation type="submission" date="2023-01" db="EMBL/GenBank/DDBJ databases">
        <title>Analysis of 21 Apiospora genomes using comparative genomics revels a genus with tremendous synthesis potential of carbohydrate active enzymes and secondary metabolites.</title>
        <authorList>
            <person name="Sorensen T."/>
        </authorList>
    </citation>
    <scope>NUCLEOTIDE SEQUENCE [LARGE SCALE GENOMIC DNA]</scope>
    <source>
        <strain evidence="5 6">CBS 83171</strain>
    </source>
</reference>
<feature type="domain" description="Tyrosinase copper-binding" evidence="4">
    <location>
        <begin position="247"/>
        <end position="258"/>
    </location>
</feature>
<dbReference type="Pfam" id="PF00264">
    <property type="entry name" value="Tyrosinase"/>
    <property type="match status" value="1"/>
</dbReference>
<dbReference type="EMBL" id="JAQQWM010000001">
    <property type="protein sequence ID" value="KAK8084161.1"/>
    <property type="molecule type" value="Genomic_DNA"/>
</dbReference>
<keyword evidence="5" id="KW-0560">Oxidoreductase</keyword>
<keyword evidence="3" id="KW-0732">Signal</keyword>
<accession>A0ABR1WKU8</accession>
<dbReference type="Gene3D" id="1.10.1280.10">
    <property type="entry name" value="Di-copper center containing domain from catechol oxidase"/>
    <property type="match status" value="1"/>
</dbReference>
<dbReference type="PRINTS" id="PR00092">
    <property type="entry name" value="TYROSINASE"/>
</dbReference>